<reference evidence="1" key="1">
    <citation type="submission" date="2014-09" db="EMBL/GenBank/DDBJ databases">
        <authorList>
            <person name="Magalhaes I.L.F."/>
            <person name="Oliveira U."/>
            <person name="Santos F.R."/>
            <person name="Vidigal T.H.D.A."/>
            <person name="Brescovit A.D."/>
            <person name="Santos A.J."/>
        </authorList>
    </citation>
    <scope>NUCLEOTIDE SEQUENCE</scope>
    <source>
        <tissue evidence="1">Shoot tissue taken approximately 20 cm above the soil surface</tissue>
    </source>
</reference>
<sequence>MIKSSVDTQMAFHIKSIFLKHMPCTL</sequence>
<dbReference type="AlphaFoldDB" id="A0A0A9AH45"/>
<proteinExistence type="predicted"/>
<evidence type="ECO:0000313" key="1">
    <source>
        <dbReference type="EMBL" id="JAD49163.1"/>
    </source>
</evidence>
<name>A0A0A9AH45_ARUDO</name>
<reference evidence="1" key="2">
    <citation type="journal article" date="2015" name="Data Brief">
        <title>Shoot transcriptome of the giant reed, Arundo donax.</title>
        <authorList>
            <person name="Barrero R.A."/>
            <person name="Guerrero F.D."/>
            <person name="Moolhuijzen P."/>
            <person name="Goolsby J.A."/>
            <person name="Tidwell J."/>
            <person name="Bellgard S.E."/>
            <person name="Bellgard M.I."/>
        </authorList>
    </citation>
    <scope>NUCLEOTIDE SEQUENCE</scope>
    <source>
        <tissue evidence="1">Shoot tissue taken approximately 20 cm above the soil surface</tissue>
    </source>
</reference>
<accession>A0A0A9AH45</accession>
<protein>
    <submittedName>
        <fullName evidence="1">Uncharacterized protein</fullName>
    </submittedName>
</protein>
<dbReference type="EMBL" id="GBRH01248732">
    <property type="protein sequence ID" value="JAD49163.1"/>
    <property type="molecule type" value="Transcribed_RNA"/>
</dbReference>
<organism evidence="1">
    <name type="scientific">Arundo donax</name>
    <name type="common">Giant reed</name>
    <name type="synonym">Donax arundinaceus</name>
    <dbReference type="NCBI Taxonomy" id="35708"/>
    <lineage>
        <taxon>Eukaryota</taxon>
        <taxon>Viridiplantae</taxon>
        <taxon>Streptophyta</taxon>
        <taxon>Embryophyta</taxon>
        <taxon>Tracheophyta</taxon>
        <taxon>Spermatophyta</taxon>
        <taxon>Magnoliopsida</taxon>
        <taxon>Liliopsida</taxon>
        <taxon>Poales</taxon>
        <taxon>Poaceae</taxon>
        <taxon>PACMAD clade</taxon>
        <taxon>Arundinoideae</taxon>
        <taxon>Arundineae</taxon>
        <taxon>Arundo</taxon>
    </lineage>
</organism>